<comment type="caution">
    <text evidence="4">The sequence shown here is derived from an EMBL/GenBank/DDBJ whole genome shotgun (WGS) entry which is preliminary data.</text>
</comment>
<dbReference type="PANTHER" id="PTHR31438">
    <property type="entry name" value="LYSINE N-ACYLTRANSFERASE C17G9.06C-RELATED"/>
    <property type="match status" value="1"/>
</dbReference>
<reference evidence="4 5" key="1">
    <citation type="submission" date="2017-07" db="EMBL/GenBank/DDBJ databases">
        <title>Draft Genome Sequences of Select Purple Nonsulfur Bacteria.</title>
        <authorList>
            <person name="Lasarre B."/>
            <person name="Mckinlay J.B."/>
        </authorList>
    </citation>
    <scope>NUCLEOTIDE SEQUENCE [LARGE SCALE GENOMIC DNA]</scope>
    <source>
        <strain evidence="4 5">DSM 11907</strain>
    </source>
</reference>
<evidence type="ECO:0000313" key="4">
    <source>
        <dbReference type="EMBL" id="RAI33746.1"/>
    </source>
</evidence>
<dbReference type="AlphaFoldDB" id="A0A327K704"/>
<proteinExistence type="predicted"/>
<evidence type="ECO:0000256" key="2">
    <source>
        <dbReference type="ARBA" id="ARBA00023251"/>
    </source>
</evidence>
<dbReference type="Proteomes" id="UP000248863">
    <property type="component" value="Unassembled WGS sequence"/>
</dbReference>
<dbReference type="GO" id="GO:0046677">
    <property type="term" value="P:response to antibiotic"/>
    <property type="evidence" value="ECO:0007669"/>
    <property type="project" value="UniProtKB-KW"/>
</dbReference>
<dbReference type="InterPro" id="IPR000182">
    <property type="entry name" value="GNAT_dom"/>
</dbReference>
<keyword evidence="4" id="KW-0808">Transferase</keyword>
<dbReference type="InterPro" id="IPR016181">
    <property type="entry name" value="Acyl_CoA_acyltransferase"/>
</dbReference>
<dbReference type="Gene3D" id="3.40.630.30">
    <property type="match status" value="1"/>
</dbReference>
<comment type="pathway">
    <text evidence="1">Siderophore biosynthesis.</text>
</comment>
<organism evidence="4 5">
    <name type="scientific">Rhodoplanes elegans</name>
    <dbReference type="NCBI Taxonomy" id="29408"/>
    <lineage>
        <taxon>Bacteria</taxon>
        <taxon>Pseudomonadati</taxon>
        <taxon>Pseudomonadota</taxon>
        <taxon>Alphaproteobacteria</taxon>
        <taxon>Hyphomicrobiales</taxon>
        <taxon>Nitrobacteraceae</taxon>
        <taxon>Rhodoplanes</taxon>
    </lineage>
</organism>
<dbReference type="SUPFAM" id="SSF55729">
    <property type="entry name" value="Acyl-CoA N-acyltransferases (Nat)"/>
    <property type="match status" value="1"/>
</dbReference>
<dbReference type="GO" id="GO:0016410">
    <property type="term" value="F:N-acyltransferase activity"/>
    <property type="evidence" value="ECO:0007669"/>
    <property type="project" value="TreeGrafter"/>
</dbReference>
<feature type="domain" description="N-acetyltransferase" evidence="3">
    <location>
        <begin position="5"/>
        <end position="161"/>
    </location>
</feature>
<dbReference type="Pfam" id="PF13523">
    <property type="entry name" value="Acetyltransf_8"/>
    <property type="match status" value="1"/>
</dbReference>
<dbReference type="GO" id="GO:0019290">
    <property type="term" value="P:siderophore biosynthetic process"/>
    <property type="evidence" value="ECO:0007669"/>
    <property type="project" value="InterPro"/>
</dbReference>
<dbReference type="PANTHER" id="PTHR31438:SF1">
    <property type="entry name" value="LYSINE N-ACYLTRANSFERASE C17G9.06C-RELATED"/>
    <property type="match status" value="1"/>
</dbReference>
<evidence type="ECO:0000313" key="5">
    <source>
        <dbReference type="Proteomes" id="UP000248863"/>
    </source>
</evidence>
<dbReference type="RefSeq" id="WP_111359252.1">
    <property type="nucleotide sequence ID" value="NZ_NHSK01000070.1"/>
</dbReference>
<gene>
    <name evidence="4" type="ORF">CH338_22065</name>
</gene>
<accession>A0A327K704</accession>
<sequence>MIGLYQFRPFTAADLPLMATWLARPHMAEWWGDPDEQLALVAGDLDHPDMDQFLVLADGVPFAYLQCYRLGAWNEGFGPQPAGTRGIDQSIGEPAMLGRGHGSAFVRQFADGLLAAGTPRVVTDPDPANARAIRAYEKAGFHRDRVVATPDGPALLMVRDP</sequence>
<keyword evidence="2" id="KW-0046">Antibiotic resistance</keyword>
<dbReference type="PROSITE" id="PS51186">
    <property type="entry name" value="GNAT"/>
    <property type="match status" value="1"/>
</dbReference>
<dbReference type="OrthoDB" id="9814648at2"/>
<evidence type="ECO:0000256" key="1">
    <source>
        <dbReference type="ARBA" id="ARBA00004924"/>
    </source>
</evidence>
<protein>
    <submittedName>
        <fullName evidence="4">GNAT family N-acetyltransferase</fullName>
    </submittedName>
</protein>
<dbReference type="SMART" id="SM01006">
    <property type="entry name" value="AlcB"/>
    <property type="match status" value="1"/>
</dbReference>
<dbReference type="EMBL" id="NPEU01000343">
    <property type="protein sequence ID" value="RAI33746.1"/>
    <property type="molecule type" value="Genomic_DNA"/>
</dbReference>
<dbReference type="InterPro" id="IPR019432">
    <property type="entry name" value="Acyltransferase_MbtK/IucB-like"/>
</dbReference>
<name>A0A327K704_9BRAD</name>
<keyword evidence="5" id="KW-1185">Reference proteome</keyword>
<evidence type="ECO:0000259" key="3">
    <source>
        <dbReference type="PROSITE" id="PS51186"/>
    </source>
</evidence>